<evidence type="ECO:0000256" key="9">
    <source>
        <dbReference type="ARBA" id="ARBA00022801"/>
    </source>
</evidence>
<dbReference type="PROSITE" id="PS51257">
    <property type="entry name" value="PROKAR_LIPOPROTEIN"/>
    <property type="match status" value="1"/>
</dbReference>
<keyword evidence="8" id="KW-0812">Transmembrane</keyword>
<evidence type="ECO:0000313" key="21">
    <source>
        <dbReference type="EMBL" id="WNQ12529.1"/>
    </source>
</evidence>
<keyword evidence="5" id="KW-0645">Protease</keyword>
<keyword evidence="6" id="KW-0328">Glycosyltransferase</keyword>
<evidence type="ECO:0000256" key="12">
    <source>
        <dbReference type="ARBA" id="ARBA00022989"/>
    </source>
</evidence>
<dbReference type="AlphaFoldDB" id="A0AA96LG03"/>
<feature type="signal peptide" evidence="18">
    <location>
        <begin position="1"/>
        <end position="22"/>
    </location>
</feature>
<dbReference type="InterPro" id="IPR001264">
    <property type="entry name" value="Glyco_trans_51"/>
</dbReference>
<comment type="catalytic activity">
    <reaction evidence="16">
        <text>Preferential cleavage: (Ac)2-L-Lys-D-Ala-|-D-Ala. Also transpeptidation of peptidyl-alanyl moieties that are N-acyl substituents of D-alanine.</text>
        <dbReference type="EC" id="3.4.16.4"/>
    </reaction>
</comment>
<keyword evidence="4" id="KW-0121">Carboxypeptidase</keyword>
<keyword evidence="13" id="KW-0472">Membrane</keyword>
<dbReference type="PANTHER" id="PTHR32282">
    <property type="entry name" value="BINDING PROTEIN TRANSPEPTIDASE, PUTATIVE-RELATED"/>
    <property type="match status" value="1"/>
</dbReference>
<dbReference type="SUPFAM" id="SSF56601">
    <property type="entry name" value="beta-lactamase/transpeptidase-like"/>
    <property type="match status" value="1"/>
</dbReference>
<evidence type="ECO:0000256" key="5">
    <source>
        <dbReference type="ARBA" id="ARBA00022670"/>
    </source>
</evidence>
<evidence type="ECO:0000259" key="19">
    <source>
        <dbReference type="Pfam" id="PF00905"/>
    </source>
</evidence>
<evidence type="ECO:0000256" key="7">
    <source>
        <dbReference type="ARBA" id="ARBA00022679"/>
    </source>
</evidence>
<dbReference type="Pfam" id="PF00912">
    <property type="entry name" value="Transgly"/>
    <property type="match status" value="1"/>
</dbReference>
<evidence type="ECO:0000256" key="2">
    <source>
        <dbReference type="ARBA" id="ARBA00007739"/>
    </source>
</evidence>
<dbReference type="GO" id="GO:0009252">
    <property type="term" value="P:peptidoglycan biosynthetic process"/>
    <property type="evidence" value="ECO:0007669"/>
    <property type="project" value="UniProtKB-KW"/>
</dbReference>
<dbReference type="GO" id="GO:0030288">
    <property type="term" value="C:outer membrane-bounded periplasmic space"/>
    <property type="evidence" value="ECO:0007669"/>
    <property type="project" value="TreeGrafter"/>
</dbReference>
<keyword evidence="7" id="KW-0808">Transferase</keyword>
<comment type="similarity">
    <text evidence="2">In the N-terminal section; belongs to the glycosyltransferase 51 family.</text>
</comment>
<dbReference type="InterPro" id="IPR012338">
    <property type="entry name" value="Beta-lactam/transpept-like"/>
</dbReference>
<dbReference type="GO" id="GO:0008658">
    <property type="term" value="F:penicillin binding"/>
    <property type="evidence" value="ECO:0007669"/>
    <property type="project" value="InterPro"/>
</dbReference>
<feature type="domain" description="Glycosyl transferase family 51" evidence="20">
    <location>
        <begin position="49"/>
        <end position="224"/>
    </location>
</feature>
<keyword evidence="12" id="KW-1133">Transmembrane helix</keyword>
<dbReference type="InterPro" id="IPR036950">
    <property type="entry name" value="PBP_transglycosylase"/>
</dbReference>
<keyword evidence="15" id="KW-0961">Cell wall biogenesis/degradation</keyword>
<evidence type="ECO:0000256" key="16">
    <source>
        <dbReference type="ARBA" id="ARBA00034000"/>
    </source>
</evidence>
<comment type="similarity">
    <text evidence="1">In the C-terminal section; belongs to the transpeptidase family.</text>
</comment>
<dbReference type="InterPro" id="IPR023346">
    <property type="entry name" value="Lysozyme-like_dom_sf"/>
</dbReference>
<sequence length="601" mass="65803">MKKQIHSLFLFSLVMVLLSGCANPLSFENSMDVTKVSIPVNTVIVDAQGHEVDQLYNQENREYAKLSEMPEYLIRGFLITEDKRFYEHAGVDPQGIFRAIYKDAASQSLREGASTITQQVAKNAFLTQEKTVGRKLNEMAIAIELEKHYSKEQILEMYVNLIYFGEGAYGVKTAAKAYFGKDLQHLSISEAALLAGLPKAPSAYSPRHDIDKALQRRNTVLSLMRENGVITEQQEWDAQHVEVKLVSEQPDSNRYPAYVDYVLKEAGDLLHIEEKQLLSGGYRIYTGFDPAVQKAMDRAVASHPFPDDRKDRGVDVGIAALKPETGAIAALYGGRQYQPKGVNHATASFQPGSALKPIAAYVPAIETKGWKPNDLISDEPMTFVHGYAPQNYGDKYYGKVTLYEALARSLNVPAVYLLNDAGIQAGARYVEAAGIKLDPKDKGLSIALGGLTKGVSAVQLAQAYPAFANHGTVTGAHAIIEIKDRNGQTILKQEPMRQNIMKPETADTMSAMLQGVITEPFGTGRSADFGKPAAGKTGTTQAPGLGPEANKDAWFVGYTSELATAIHIGFDITDREHYLSNGGGREPAQLFSTVMKQVYGR</sequence>
<keyword evidence="10" id="KW-0133">Cell shape</keyword>
<feature type="domain" description="Penicillin-binding protein transpeptidase" evidence="19">
    <location>
        <begin position="318"/>
        <end position="596"/>
    </location>
</feature>
<dbReference type="InterPro" id="IPR050396">
    <property type="entry name" value="Glycosyltr_51/Transpeptidase"/>
</dbReference>
<dbReference type="GO" id="GO:0009002">
    <property type="term" value="F:serine-type D-Ala-D-Ala carboxypeptidase activity"/>
    <property type="evidence" value="ECO:0007669"/>
    <property type="project" value="UniProtKB-EC"/>
</dbReference>
<reference evidence="21 22" key="1">
    <citation type="submission" date="2022-02" db="EMBL/GenBank/DDBJ databases">
        <title>Paenibacillus sp. MBLB1776 Whole Genome Shotgun Sequencing.</title>
        <authorList>
            <person name="Hwang C.Y."/>
            <person name="Cho E.-S."/>
            <person name="Seo M.-J."/>
        </authorList>
    </citation>
    <scope>NUCLEOTIDE SEQUENCE [LARGE SCALE GENOMIC DNA]</scope>
    <source>
        <strain evidence="21 22">MBLB1776</strain>
    </source>
</reference>
<dbReference type="GO" id="GO:0008360">
    <property type="term" value="P:regulation of cell shape"/>
    <property type="evidence" value="ECO:0007669"/>
    <property type="project" value="UniProtKB-KW"/>
</dbReference>
<evidence type="ECO:0000256" key="1">
    <source>
        <dbReference type="ARBA" id="ARBA00007090"/>
    </source>
</evidence>
<dbReference type="GO" id="GO:0008955">
    <property type="term" value="F:peptidoglycan glycosyltransferase activity"/>
    <property type="evidence" value="ECO:0007669"/>
    <property type="project" value="UniProtKB-EC"/>
</dbReference>
<evidence type="ECO:0000256" key="10">
    <source>
        <dbReference type="ARBA" id="ARBA00022960"/>
    </source>
</evidence>
<evidence type="ECO:0000256" key="8">
    <source>
        <dbReference type="ARBA" id="ARBA00022692"/>
    </source>
</evidence>
<dbReference type="SUPFAM" id="SSF53955">
    <property type="entry name" value="Lysozyme-like"/>
    <property type="match status" value="1"/>
</dbReference>
<evidence type="ECO:0000256" key="6">
    <source>
        <dbReference type="ARBA" id="ARBA00022676"/>
    </source>
</evidence>
<evidence type="ECO:0000256" key="15">
    <source>
        <dbReference type="ARBA" id="ARBA00023316"/>
    </source>
</evidence>
<keyword evidence="14" id="KW-0511">Multifunctional enzyme</keyword>
<dbReference type="Gene3D" id="1.10.3810.10">
    <property type="entry name" value="Biosynthetic peptidoglycan transglycosylase-like"/>
    <property type="match status" value="1"/>
</dbReference>
<evidence type="ECO:0000256" key="11">
    <source>
        <dbReference type="ARBA" id="ARBA00022984"/>
    </source>
</evidence>
<keyword evidence="22" id="KW-1185">Reference proteome</keyword>
<dbReference type="FunFam" id="1.10.3810.10:FF:000001">
    <property type="entry name" value="Penicillin-binding protein 1A"/>
    <property type="match status" value="1"/>
</dbReference>
<dbReference type="KEGG" id="paun:MJA45_05725"/>
<dbReference type="PANTHER" id="PTHR32282:SF32">
    <property type="entry name" value="PENICILLIN-BINDING PROTEIN 2A"/>
    <property type="match status" value="1"/>
</dbReference>
<evidence type="ECO:0000256" key="18">
    <source>
        <dbReference type="SAM" id="SignalP"/>
    </source>
</evidence>
<dbReference type="GO" id="GO:0071555">
    <property type="term" value="P:cell wall organization"/>
    <property type="evidence" value="ECO:0007669"/>
    <property type="project" value="UniProtKB-KW"/>
</dbReference>
<evidence type="ECO:0000256" key="4">
    <source>
        <dbReference type="ARBA" id="ARBA00022645"/>
    </source>
</evidence>
<protein>
    <submittedName>
        <fullName evidence="21">PBP1A family penicillin-binding protein</fullName>
    </submittedName>
</protein>
<dbReference type="Proteomes" id="UP001305702">
    <property type="component" value="Chromosome"/>
</dbReference>
<evidence type="ECO:0000256" key="13">
    <source>
        <dbReference type="ARBA" id="ARBA00023136"/>
    </source>
</evidence>
<dbReference type="Pfam" id="PF00905">
    <property type="entry name" value="Transpeptidase"/>
    <property type="match status" value="1"/>
</dbReference>
<evidence type="ECO:0000256" key="3">
    <source>
        <dbReference type="ARBA" id="ARBA00022475"/>
    </source>
</evidence>
<keyword evidence="18" id="KW-0732">Signal</keyword>
<dbReference type="GO" id="GO:0006508">
    <property type="term" value="P:proteolysis"/>
    <property type="evidence" value="ECO:0007669"/>
    <property type="project" value="UniProtKB-KW"/>
</dbReference>
<dbReference type="RefSeq" id="WP_315606307.1">
    <property type="nucleotide sequence ID" value="NZ_CP130318.1"/>
</dbReference>
<dbReference type="EMBL" id="CP130318">
    <property type="protein sequence ID" value="WNQ12529.1"/>
    <property type="molecule type" value="Genomic_DNA"/>
</dbReference>
<comment type="catalytic activity">
    <reaction evidence="17">
        <text>[GlcNAc-(1-&gt;4)-Mur2Ac(oyl-L-Ala-gamma-D-Glu-L-Lys-D-Ala-D-Ala)](n)-di-trans,octa-cis-undecaprenyl diphosphate + beta-D-GlcNAc-(1-&gt;4)-Mur2Ac(oyl-L-Ala-gamma-D-Glu-L-Lys-D-Ala-D-Ala)-di-trans,octa-cis-undecaprenyl diphosphate = [GlcNAc-(1-&gt;4)-Mur2Ac(oyl-L-Ala-gamma-D-Glu-L-Lys-D-Ala-D-Ala)](n+1)-di-trans,octa-cis-undecaprenyl diphosphate + di-trans,octa-cis-undecaprenyl diphosphate + H(+)</text>
        <dbReference type="Rhea" id="RHEA:23708"/>
        <dbReference type="Rhea" id="RHEA-COMP:9602"/>
        <dbReference type="Rhea" id="RHEA-COMP:9603"/>
        <dbReference type="ChEBI" id="CHEBI:15378"/>
        <dbReference type="ChEBI" id="CHEBI:58405"/>
        <dbReference type="ChEBI" id="CHEBI:60033"/>
        <dbReference type="ChEBI" id="CHEBI:78435"/>
        <dbReference type="EC" id="2.4.99.28"/>
    </reaction>
</comment>
<dbReference type="InterPro" id="IPR001460">
    <property type="entry name" value="PCN-bd_Tpept"/>
</dbReference>
<evidence type="ECO:0000256" key="14">
    <source>
        <dbReference type="ARBA" id="ARBA00023268"/>
    </source>
</evidence>
<evidence type="ECO:0000259" key="20">
    <source>
        <dbReference type="Pfam" id="PF00912"/>
    </source>
</evidence>
<dbReference type="NCBIfam" id="TIGR02074">
    <property type="entry name" value="PBP_1a_fam"/>
    <property type="match status" value="1"/>
</dbReference>
<name>A0AA96LG03_9BACL</name>
<dbReference type="Gene3D" id="3.40.710.10">
    <property type="entry name" value="DD-peptidase/beta-lactamase superfamily"/>
    <property type="match status" value="1"/>
</dbReference>
<organism evidence="21 22">
    <name type="scientific">Paenibacillus aurantius</name>
    <dbReference type="NCBI Taxonomy" id="2918900"/>
    <lineage>
        <taxon>Bacteria</taxon>
        <taxon>Bacillati</taxon>
        <taxon>Bacillota</taxon>
        <taxon>Bacilli</taxon>
        <taxon>Bacillales</taxon>
        <taxon>Paenibacillaceae</taxon>
        <taxon>Paenibacillus</taxon>
    </lineage>
</organism>
<proteinExistence type="inferred from homology"/>
<keyword evidence="9" id="KW-0378">Hydrolase</keyword>
<keyword evidence="3" id="KW-1003">Cell membrane</keyword>
<evidence type="ECO:0000313" key="22">
    <source>
        <dbReference type="Proteomes" id="UP001305702"/>
    </source>
</evidence>
<accession>A0AA96LG03</accession>
<keyword evidence="11" id="KW-0573">Peptidoglycan synthesis</keyword>
<feature type="chain" id="PRO_5041665193" evidence="18">
    <location>
        <begin position="23"/>
        <end position="601"/>
    </location>
</feature>
<evidence type="ECO:0000256" key="17">
    <source>
        <dbReference type="ARBA" id="ARBA00049902"/>
    </source>
</evidence>
<gene>
    <name evidence="21" type="ORF">MJA45_05725</name>
</gene>